<dbReference type="Pfam" id="PF01915">
    <property type="entry name" value="Glyco_hydro_3_C"/>
    <property type="match status" value="1"/>
</dbReference>
<evidence type="ECO:0000256" key="3">
    <source>
        <dbReference type="ARBA" id="ARBA00022801"/>
    </source>
</evidence>
<evidence type="ECO:0000256" key="2">
    <source>
        <dbReference type="ARBA" id="ARBA00022729"/>
    </source>
</evidence>
<keyword evidence="2" id="KW-0732">Signal</keyword>
<protein>
    <submittedName>
        <fullName evidence="5">Beta-glucosidase</fullName>
    </submittedName>
</protein>
<evidence type="ECO:0000313" key="5">
    <source>
        <dbReference type="EMBL" id="TGY71632.1"/>
    </source>
</evidence>
<keyword evidence="3" id="KW-0378">Hydrolase</keyword>
<sequence>MNKHTLSVAITFLFCTPISGGTPDGIYHKGWIDFNKNEKMDLYENPKAQLEDRVQDLLSQMTLEEKTCQMATLYGSGRVLKDALPQDNWKTEVWKDGIGNIDEEHNGLGAFKSEYSFPYAKHVDAKHTIQRWFVEKTRLGIPVDFTNEGIRGLCHDRATYFPAQCGQGATWNKKLIARIGEVEAKEAVALGYTNIYSPILDIAQDPRWGRCVETYGEDPYLVGELGKQMITSLQKYNLVATPKHFAVYSIPVGGRDGKTRTDPHVAPREMRTLYIEPFRMAFQEAGALGVMSSYNDYDGEPITGSYHFLTEILRQEWGFKGYVVSDSEAVEFISNKHKVADTYEDGIAQAVNAGLNIRTHFTPPADFILPLRKAVDDGKISQETLDKRVADILRIKFWLGLFDNPYRGNGKQAEQIVHSKEHQAVSLEAARQSLVLLKNETHLLPLSKSIRSIAVIGPNADEQTQLICRYGPANAPIKTVYQGIKELLPHAEVIYKKGCDIIDPHFPESEILDFPKTAEEVRLMEEAIHAAKQAEVVVMVLGGNELTLREDRSRTSLNLPGRQEELLKAVCATGKPVILVMLDGRASSINYAAAHVPAILHAWFPGEFCGQAVAEALFGDYNPGGRLAVTFPKSVGQIPFAFPFKPGSDESSSTSVYGALYPFGHGLSYTTFTYSDLHISPSHQGVQGDIHISCKIKNTGKTKGDEVVQLYLRDEISSVTTYTKVLRGFERISLEAGEEQTVHFRLRPQDLGLWDKNMNFRVEPGSFKVMLGASSTDIRLHGQFEITP</sequence>
<dbReference type="InterPro" id="IPR036962">
    <property type="entry name" value="Glyco_hydro_3_N_sf"/>
</dbReference>
<dbReference type="Gene3D" id="3.20.20.300">
    <property type="entry name" value="Glycoside hydrolase, family 3, N-terminal domain"/>
    <property type="match status" value="1"/>
</dbReference>
<evidence type="ECO:0000313" key="6">
    <source>
        <dbReference type="Proteomes" id="UP000310760"/>
    </source>
</evidence>
<dbReference type="InterPro" id="IPR026891">
    <property type="entry name" value="Fn3-like"/>
</dbReference>
<dbReference type="InterPro" id="IPR017853">
    <property type="entry name" value="GH"/>
</dbReference>
<dbReference type="AlphaFoldDB" id="A0A4S2FRA0"/>
<dbReference type="InterPro" id="IPR002772">
    <property type="entry name" value="Glyco_hydro_3_C"/>
</dbReference>
<dbReference type="InterPro" id="IPR001764">
    <property type="entry name" value="Glyco_hydro_3_N"/>
</dbReference>
<comment type="caution">
    <text evidence="5">The sequence shown here is derived from an EMBL/GenBank/DDBJ whole genome shotgun (WGS) entry which is preliminary data.</text>
</comment>
<dbReference type="InterPro" id="IPR013783">
    <property type="entry name" value="Ig-like_fold"/>
</dbReference>
<dbReference type="RefSeq" id="WP_135950760.1">
    <property type="nucleotide sequence ID" value="NZ_CAXHRC010000001.1"/>
</dbReference>
<dbReference type="PANTHER" id="PTHR42721">
    <property type="entry name" value="SUGAR HYDROLASE-RELATED"/>
    <property type="match status" value="1"/>
</dbReference>
<gene>
    <name evidence="5" type="ORF">E5339_05830</name>
</gene>
<dbReference type="Gene3D" id="2.60.40.10">
    <property type="entry name" value="Immunoglobulins"/>
    <property type="match status" value="1"/>
</dbReference>
<dbReference type="InterPro" id="IPR036881">
    <property type="entry name" value="Glyco_hydro_3_C_sf"/>
</dbReference>
<dbReference type="InterPro" id="IPR044993">
    <property type="entry name" value="BXL"/>
</dbReference>
<comment type="similarity">
    <text evidence="1">Belongs to the glycosyl hydrolase 3 family.</text>
</comment>
<dbReference type="GO" id="GO:0031222">
    <property type="term" value="P:arabinan catabolic process"/>
    <property type="evidence" value="ECO:0007669"/>
    <property type="project" value="TreeGrafter"/>
</dbReference>
<evidence type="ECO:0000256" key="1">
    <source>
        <dbReference type="ARBA" id="ARBA00005336"/>
    </source>
</evidence>
<dbReference type="Gene3D" id="3.40.50.1700">
    <property type="entry name" value="Glycoside hydrolase family 3 C-terminal domain"/>
    <property type="match status" value="1"/>
</dbReference>
<feature type="domain" description="Fibronectin type III-like" evidence="4">
    <location>
        <begin position="706"/>
        <end position="775"/>
    </location>
</feature>
<dbReference type="GO" id="GO:0046556">
    <property type="term" value="F:alpha-L-arabinofuranosidase activity"/>
    <property type="evidence" value="ECO:0007669"/>
    <property type="project" value="TreeGrafter"/>
</dbReference>
<dbReference type="FunFam" id="2.60.40.10:FF:000495">
    <property type="entry name" value="Periplasmic beta-glucosidase"/>
    <property type="match status" value="1"/>
</dbReference>
<dbReference type="PRINTS" id="PR00133">
    <property type="entry name" value="GLHYDRLASE3"/>
</dbReference>
<accession>A0A4S2FRA0</accession>
<dbReference type="Pfam" id="PF14310">
    <property type="entry name" value="Fn3-like"/>
    <property type="match status" value="1"/>
</dbReference>
<dbReference type="Pfam" id="PF00933">
    <property type="entry name" value="Glyco_hydro_3"/>
    <property type="match status" value="1"/>
</dbReference>
<dbReference type="Proteomes" id="UP000310760">
    <property type="component" value="Unassembled WGS sequence"/>
</dbReference>
<name>A0A4S2FRA0_9BACT</name>
<reference evidence="5 6" key="1">
    <citation type="submission" date="2019-04" db="EMBL/GenBank/DDBJ databases">
        <title>Microbes associate with the intestines of laboratory mice.</title>
        <authorList>
            <person name="Navarre W."/>
            <person name="Wong E."/>
            <person name="Huang K."/>
            <person name="Tropini C."/>
            <person name="Ng K."/>
            <person name="Yu B."/>
        </authorList>
    </citation>
    <scope>NUCLEOTIDE SEQUENCE [LARGE SCALE GENOMIC DNA]</scope>
    <source>
        <strain evidence="5 6">NM22_B1</strain>
    </source>
</reference>
<proteinExistence type="inferred from homology"/>
<dbReference type="GO" id="GO:0009044">
    <property type="term" value="F:xylan 1,4-beta-xylosidase activity"/>
    <property type="evidence" value="ECO:0007669"/>
    <property type="project" value="InterPro"/>
</dbReference>
<dbReference type="SMART" id="SM01217">
    <property type="entry name" value="Fn3_like"/>
    <property type="match status" value="1"/>
</dbReference>
<organism evidence="5 6">
    <name type="scientific">Phocaeicola sartorii</name>
    <dbReference type="NCBI Taxonomy" id="671267"/>
    <lineage>
        <taxon>Bacteria</taxon>
        <taxon>Pseudomonadati</taxon>
        <taxon>Bacteroidota</taxon>
        <taxon>Bacteroidia</taxon>
        <taxon>Bacteroidales</taxon>
        <taxon>Bacteroidaceae</taxon>
        <taxon>Phocaeicola</taxon>
    </lineage>
</organism>
<dbReference type="GO" id="GO:0008422">
    <property type="term" value="F:beta-glucosidase activity"/>
    <property type="evidence" value="ECO:0007669"/>
    <property type="project" value="UniProtKB-ARBA"/>
</dbReference>
<dbReference type="PANTHER" id="PTHR42721:SF3">
    <property type="entry name" value="BETA-D-XYLOSIDASE 5-RELATED"/>
    <property type="match status" value="1"/>
</dbReference>
<evidence type="ECO:0000259" key="4">
    <source>
        <dbReference type="SMART" id="SM01217"/>
    </source>
</evidence>
<dbReference type="SUPFAM" id="SSF52279">
    <property type="entry name" value="Beta-D-glucan exohydrolase, C-terminal domain"/>
    <property type="match status" value="1"/>
</dbReference>
<dbReference type="SUPFAM" id="SSF51445">
    <property type="entry name" value="(Trans)glycosidases"/>
    <property type="match status" value="1"/>
</dbReference>
<dbReference type="GO" id="GO:0045493">
    <property type="term" value="P:xylan catabolic process"/>
    <property type="evidence" value="ECO:0007669"/>
    <property type="project" value="InterPro"/>
</dbReference>
<dbReference type="EMBL" id="SRYJ01000010">
    <property type="protein sequence ID" value="TGY71632.1"/>
    <property type="molecule type" value="Genomic_DNA"/>
</dbReference>